<dbReference type="FunFam" id="2.40.100.10:FF:000080">
    <property type="entry name" value="Peptidyl-prolyl cis-trans isomerase"/>
    <property type="match status" value="1"/>
</dbReference>
<dbReference type="EC" id="5.2.1.8" evidence="1"/>
<evidence type="ECO:0000313" key="5">
    <source>
        <dbReference type="EMBL" id="KAI4548423.1"/>
    </source>
</evidence>
<keyword evidence="2" id="KW-0697">Rotamase</keyword>
<dbReference type="InterPro" id="IPR002130">
    <property type="entry name" value="Cyclophilin-type_PPIase_dom"/>
</dbReference>
<dbReference type="GO" id="GO:0003755">
    <property type="term" value="F:peptidyl-prolyl cis-trans isomerase activity"/>
    <property type="evidence" value="ECO:0007669"/>
    <property type="project" value="UniProtKB-KW"/>
</dbReference>
<dbReference type="PANTHER" id="PTHR11071:SF532">
    <property type="entry name" value="PEPTIDYL-PROLYL CIS-TRANS ISOMERASE"/>
    <property type="match status" value="1"/>
</dbReference>
<keyword evidence="6" id="KW-1185">Reference proteome</keyword>
<feature type="domain" description="PPIase cyclophilin-type" evidence="4">
    <location>
        <begin position="7"/>
        <end position="147"/>
    </location>
</feature>
<dbReference type="SUPFAM" id="SSF50891">
    <property type="entry name" value="Cyclophilin-like"/>
    <property type="match status" value="1"/>
</dbReference>
<dbReference type="AlphaFoldDB" id="A0AAD4ULB8"/>
<evidence type="ECO:0000256" key="2">
    <source>
        <dbReference type="ARBA" id="ARBA00023110"/>
    </source>
</evidence>
<comment type="caution">
    <text evidence="5">The sequence shown here is derived from an EMBL/GenBank/DDBJ whole genome shotgun (WGS) entry which is preliminary data.</text>
</comment>
<reference evidence="5" key="1">
    <citation type="submission" date="2022-03" db="EMBL/GenBank/DDBJ databases">
        <title>Genomic analyses of argali, domestic sheep and their hybrids provide insights into chromosomal evolution, heterosis and genetic basis of agronomic traits.</title>
        <authorList>
            <person name="Li M."/>
        </authorList>
    </citation>
    <scope>NUCLEOTIDE SEQUENCE</scope>
    <source>
        <strain evidence="5">CAU-MHL-2022a</strain>
        <tissue evidence="5">Skin</tissue>
    </source>
</reference>
<dbReference type="EMBL" id="JAKZEL010000001">
    <property type="protein sequence ID" value="KAI4548423.1"/>
    <property type="molecule type" value="Genomic_DNA"/>
</dbReference>
<gene>
    <name evidence="5" type="ORF">MG293_000753</name>
</gene>
<dbReference type="GO" id="GO:0006457">
    <property type="term" value="P:protein folding"/>
    <property type="evidence" value="ECO:0007669"/>
    <property type="project" value="InterPro"/>
</dbReference>
<evidence type="ECO:0000256" key="1">
    <source>
        <dbReference type="ARBA" id="ARBA00013194"/>
    </source>
</evidence>
<dbReference type="PROSITE" id="PS50072">
    <property type="entry name" value="CSA_PPIASE_2"/>
    <property type="match status" value="1"/>
</dbReference>
<dbReference type="InterPro" id="IPR029000">
    <property type="entry name" value="Cyclophilin-like_dom_sf"/>
</dbReference>
<dbReference type="PROSITE" id="PS00170">
    <property type="entry name" value="CSA_PPIASE_1"/>
    <property type="match status" value="1"/>
</dbReference>
<evidence type="ECO:0000259" key="4">
    <source>
        <dbReference type="PROSITE" id="PS50072"/>
    </source>
</evidence>
<dbReference type="GO" id="GO:0005737">
    <property type="term" value="C:cytoplasm"/>
    <property type="evidence" value="ECO:0007669"/>
    <property type="project" value="TreeGrafter"/>
</dbReference>
<dbReference type="PANTHER" id="PTHR11071">
    <property type="entry name" value="PEPTIDYL-PROLYL CIS-TRANS ISOMERASE"/>
    <property type="match status" value="1"/>
</dbReference>
<dbReference type="InterPro" id="IPR020892">
    <property type="entry name" value="Cyclophilin-type_PPIase_CS"/>
</dbReference>
<proteinExistence type="predicted"/>
<name>A0AAD4ULB8_OVIAM</name>
<dbReference type="PRINTS" id="PR00153">
    <property type="entry name" value="CSAPPISMRASE"/>
</dbReference>
<dbReference type="Gene3D" id="2.40.100.10">
    <property type="entry name" value="Cyclophilin-like"/>
    <property type="match status" value="1"/>
</dbReference>
<keyword evidence="3" id="KW-0413">Isomerase</keyword>
<protein>
    <recommendedName>
        <fullName evidence="1">peptidylprolyl isomerase</fullName>
        <ecNumber evidence="1">5.2.1.8</ecNumber>
    </recommendedName>
</protein>
<dbReference type="GO" id="GO:0016018">
    <property type="term" value="F:cyclosporin A binding"/>
    <property type="evidence" value="ECO:0007669"/>
    <property type="project" value="TreeGrafter"/>
</dbReference>
<organism evidence="5 6">
    <name type="scientific">Ovis ammon polii</name>
    <dbReference type="NCBI Taxonomy" id="230172"/>
    <lineage>
        <taxon>Eukaryota</taxon>
        <taxon>Metazoa</taxon>
        <taxon>Chordata</taxon>
        <taxon>Craniata</taxon>
        <taxon>Vertebrata</taxon>
        <taxon>Euteleostomi</taxon>
        <taxon>Mammalia</taxon>
        <taxon>Eutheria</taxon>
        <taxon>Laurasiatheria</taxon>
        <taxon>Artiodactyla</taxon>
        <taxon>Ruminantia</taxon>
        <taxon>Pecora</taxon>
        <taxon>Bovidae</taxon>
        <taxon>Caprinae</taxon>
        <taxon>Ovis</taxon>
    </lineage>
</organism>
<sequence>MVNPTVFFDIAVDGKPLGRVSFELLADKVPKTAENFRALSTGEKGFGYKASCFHRIILGFMCQGGDFTRHNGTGGKSIYGEKFDDENFRSIQICFMKHPLRSKKLFPWKSLAEAESHQSDMGHMLILEPVSEKGRIASSSRHRDCVFHLLFAVLFLCRFTNNTTIVLGALSIGAYYQPKGCYIILSRVPCAIHYQERMGFLGGSDGKESTCNAGGLDLIPRSGRSPGGARQPTPVLLSGEFHGQRSLDQFSDDSAVSITISCKKLGKPGDKETVELSGTVKSYVWNERSLKVLLMDKVCHPKPLS</sequence>
<dbReference type="Proteomes" id="UP001214576">
    <property type="component" value="Unassembled WGS sequence"/>
</dbReference>
<evidence type="ECO:0000313" key="6">
    <source>
        <dbReference type="Proteomes" id="UP001214576"/>
    </source>
</evidence>
<accession>A0AAD4ULB8</accession>
<evidence type="ECO:0000256" key="3">
    <source>
        <dbReference type="ARBA" id="ARBA00023235"/>
    </source>
</evidence>
<dbReference type="Pfam" id="PF00160">
    <property type="entry name" value="Pro_isomerase"/>
    <property type="match status" value="1"/>
</dbReference>